<dbReference type="PANTHER" id="PTHR33546">
    <property type="entry name" value="LARGE, MULTIFUNCTIONAL SECRETED PROTEIN-RELATED"/>
    <property type="match status" value="1"/>
</dbReference>
<evidence type="ECO:0000256" key="5">
    <source>
        <dbReference type="SAM" id="SignalP"/>
    </source>
</evidence>
<dbReference type="GO" id="GO:0046872">
    <property type="term" value="F:metal ion binding"/>
    <property type="evidence" value="ECO:0007669"/>
    <property type="project" value="UniProtKB-KW"/>
</dbReference>
<dbReference type="EMBL" id="CP003364">
    <property type="protein sequence ID" value="AGA26629.1"/>
    <property type="molecule type" value="Genomic_DNA"/>
</dbReference>
<evidence type="ECO:0000259" key="6">
    <source>
        <dbReference type="PROSITE" id="PS51007"/>
    </source>
</evidence>
<dbReference type="Gene3D" id="1.10.760.10">
    <property type="entry name" value="Cytochrome c-like domain"/>
    <property type="match status" value="1"/>
</dbReference>
<dbReference type="Proteomes" id="UP000010798">
    <property type="component" value="Chromosome"/>
</dbReference>
<evidence type="ECO:0000313" key="8">
    <source>
        <dbReference type="Proteomes" id="UP000010798"/>
    </source>
</evidence>
<protein>
    <submittedName>
        <fullName evidence="7">Putative heme-binding domain-containing protein</fullName>
    </submittedName>
</protein>
<keyword evidence="5" id="KW-0732">Signal</keyword>
<dbReference type="AlphaFoldDB" id="L0DB66"/>
<reference evidence="7 8" key="1">
    <citation type="submission" date="2012-02" db="EMBL/GenBank/DDBJ databases">
        <title>Complete sequence of chromosome of Singulisphaera acidiphila DSM 18658.</title>
        <authorList>
            <consortium name="US DOE Joint Genome Institute (JGI-PGF)"/>
            <person name="Lucas S."/>
            <person name="Copeland A."/>
            <person name="Lapidus A."/>
            <person name="Glavina del Rio T."/>
            <person name="Dalin E."/>
            <person name="Tice H."/>
            <person name="Bruce D."/>
            <person name="Goodwin L."/>
            <person name="Pitluck S."/>
            <person name="Peters L."/>
            <person name="Ovchinnikova G."/>
            <person name="Chertkov O."/>
            <person name="Kyrpides N."/>
            <person name="Mavromatis K."/>
            <person name="Ivanova N."/>
            <person name="Brettin T."/>
            <person name="Detter J.C."/>
            <person name="Han C."/>
            <person name="Larimer F."/>
            <person name="Land M."/>
            <person name="Hauser L."/>
            <person name="Markowitz V."/>
            <person name="Cheng J.-F."/>
            <person name="Hugenholtz P."/>
            <person name="Woyke T."/>
            <person name="Wu D."/>
            <person name="Tindall B."/>
            <person name="Pomrenke H."/>
            <person name="Brambilla E."/>
            <person name="Klenk H.-P."/>
            <person name="Eisen J.A."/>
        </authorList>
    </citation>
    <scope>NUCLEOTIDE SEQUENCE [LARGE SCALE GENOMIC DNA]</scope>
    <source>
        <strain evidence="8">ATCC BAA-1392 / DSM 18658 / VKM B-2454 / MOB10</strain>
    </source>
</reference>
<dbReference type="HOGENOM" id="CLU_563700_0_0_0"/>
<feature type="domain" description="Cytochrome c" evidence="6">
    <location>
        <begin position="333"/>
        <end position="469"/>
    </location>
</feature>
<feature type="signal peptide" evidence="5">
    <location>
        <begin position="1"/>
        <end position="41"/>
    </location>
</feature>
<sequence length="484" mass="52385">MAHNPPFNTRPNRMLRRPRSLRFEILSGVLVLLLSASRAQADSKDAPKVVVAWPSGPLEARISFDRPIDPTLGASVIGKSIHFDLHQRALEAWRSQGSPTFTPPLGTLNVAAVKLDSARRTLILTTDPHPREAVYLLDASASPTPGTRLTPTGVPPALSGPIAYDLNGVSVSWAAGDGEAENAWEGWWPELDPQASQRMTLNSYEHDRGFTLLNQPGRATLESLVVLPKGRIVLKLACNKLMEVSLNGEAPSAQDKAQAEFVVESTGDPNSLLITVRTELADRPFSLQATYRTENDQKDQVLPRDHLILPWVPPTPAALLPTPTPPPFRLTGGDRDRGENLFHGDRAKCSGCHKVRGKGGSVGPDLSNLADFGIEDLFRAIAEPSASIHPDFNAYTVALKDGRVVVGIVRAEGAEKIRVTDSDAKMAEIPRSEIEELRSSGTSIMPVGLVGAIGEQETRDILAYLLSSVPQRATSLKPPDQGQR</sequence>
<keyword evidence="8" id="KW-1185">Reference proteome</keyword>
<name>L0DB66_SINAD</name>
<dbReference type="PROSITE" id="PS51007">
    <property type="entry name" value="CYTC"/>
    <property type="match status" value="1"/>
</dbReference>
<dbReference type="SUPFAM" id="SSF46626">
    <property type="entry name" value="Cytochrome c"/>
    <property type="match status" value="1"/>
</dbReference>
<dbReference type="InterPro" id="IPR013427">
    <property type="entry name" value="Haem-bd_dom_put"/>
</dbReference>
<evidence type="ECO:0000256" key="2">
    <source>
        <dbReference type="ARBA" id="ARBA00022723"/>
    </source>
</evidence>
<evidence type="ECO:0000256" key="3">
    <source>
        <dbReference type="ARBA" id="ARBA00023004"/>
    </source>
</evidence>
<keyword evidence="2 4" id="KW-0479">Metal-binding</keyword>
<dbReference type="NCBIfam" id="TIGR02603">
    <property type="entry name" value="CxxCH_TIGR02603"/>
    <property type="match status" value="1"/>
</dbReference>
<evidence type="ECO:0000313" key="7">
    <source>
        <dbReference type="EMBL" id="AGA26629.1"/>
    </source>
</evidence>
<dbReference type="InterPro" id="IPR036909">
    <property type="entry name" value="Cyt_c-like_dom_sf"/>
</dbReference>
<dbReference type="eggNOG" id="COG3474">
    <property type="taxonomic scope" value="Bacteria"/>
</dbReference>
<accession>L0DB66</accession>
<dbReference type="STRING" id="886293.Sinac_2315"/>
<dbReference type="GO" id="GO:0009055">
    <property type="term" value="F:electron transfer activity"/>
    <property type="evidence" value="ECO:0007669"/>
    <property type="project" value="InterPro"/>
</dbReference>
<dbReference type="PANTHER" id="PTHR33546:SF1">
    <property type="entry name" value="LARGE, MULTIFUNCTIONAL SECRETED PROTEIN"/>
    <property type="match status" value="1"/>
</dbReference>
<proteinExistence type="predicted"/>
<evidence type="ECO:0000256" key="1">
    <source>
        <dbReference type="ARBA" id="ARBA00022617"/>
    </source>
</evidence>
<evidence type="ECO:0000256" key="4">
    <source>
        <dbReference type="PROSITE-ProRule" id="PRU00433"/>
    </source>
</evidence>
<feature type="chain" id="PRO_5003940727" evidence="5">
    <location>
        <begin position="42"/>
        <end position="484"/>
    </location>
</feature>
<dbReference type="GO" id="GO:0020037">
    <property type="term" value="F:heme binding"/>
    <property type="evidence" value="ECO:0007669"/>
    <property type="project" value="InterPro"/>
</dbReference>
<dbReference type="InterPro" id="IPR009056">
    <property type="entry name" value="Cyt_c-like_dom"/>
</dbReference>
<organism evidence="7 8">
    <name type="scientific">Singulisphaera acidiphila (strain ATCC BAA-1392 / DSM 18658 / VKM B-2454 / MOB10)</name>
    <dbReference type="NCBI Taxonomy" id="886293"/>
    <lineage>
        <taxon>Bacteria</taxon>
        <taxon>Pseudomonadati</taxon>
        <taxon>Planctomycetota</taxon>
        <taxon>Planctomycetia</taxon>
        <taxon>Isosphaerales</taxon>
        <taxon>Isosphaeraceae</taxon>
        <taxon>Singulisphaera</taxon>
    </lineage>
</organism>
<dbReference type="KEGG" id="saci:Sinac_2315"/>
<keyword evidence="3 4" id="KW-0408">Iron</keyword>
<keyword evidence="1 4" id="KW-0349">Heme</keyword>
<gene>
    <name evidence="7" type="ordered locus">Sinac_2315</name>
</gene>